<protein>
    <submittedName>
        <fullName evidence="1">Uncharacterized protein</fullName>
    </submittedName>
</protein>
<proteinExistence type="predicted"/>
<name>A0ABQ8HRA7_9ROSI</name>
<evidence type="ECO:0000313" key="1">
    <source>
        <dbReference type="EMBL" id="KAH7566843.1"/>
    </source>
</evidence>
<gene>
    <name evidence="1" type="ORF">JRO89_XS08G0244100</name>
</gene>
<dbReference type="Proteomes" id="UP000827721">
    <property type="component" value="Unassembled WGS sequence"/>
</dbReference>
<dbReference type="EMBL" id="JAFEMO010000008">
    <property type="protein sequence ID" value="KAH7566843.1"/>
    <property type="molecule type" value="Genomic_DNA"/>
</dbReference>
<reference evidence="1 2" key="1">
    <citation type="submission" date="2021-02" db="EMBL/GenBank/DDBJ databases">
        <title>Plant Genome Project.</title>
        <authorList>
            <person name="Zhang R.-G."/>
        </authorList>
    </citation>
    <scope>NUCLEOTIDE SEQUENCE [LARGE SCALE GENOMIC DNA]</scope>
    <source>
        <tissue evidence="1">Leaves</tissue>
    </source>
</reference>
<evidence type="ECO:0000313" key="2">
    <source>
        <dbReference type="Proteomes" id="UP000827721"/>
    </source>
</evidence>
<keyword evidence="2" id="KW-1185">Reference proteome</keyword>
<accession>A0ABQ8HRA7</accession>
<sequence length="139" mass="13776">MVGTVVGMVGSGVEGNGGRVTFGAVGSVGSVGFGKDGIWVVGKGGNVGFGRVGKGSGGRVALGREGIEGNGGKVAFGRGGIVGKDNAGGGAAAGVSKRWRAAWLICKLDKHNATTTSKDNMKQCLKGTTIVASFFKDCI</sequence>
<organism evidence="1 2">
    <name type="scientific">Xanthoceras sorbifolium</name>
    <dbReference type="NCBI Taxonomy" id="99658"/>
    <lineage>
        <taxon>Eukaryota</taxon>
        <taxon>Viridiplantae</taxon>
        <taxon>Streptophyta</taxon>
        <taxon>Embryophyta</taxon>
        <taxon>Tracheophyta</taxon>
        <taxon>Spermatophyta</taxon>
        <taxon>Magnoliopsida</taxon>
        <taxon>eudicotyledons</taxon>
        <taxon>Gunneridae</taxon>
        <taxon>Pentapetalae</taxon>
        <taxon>rosids</taxon>
        <taxon>malvids</taxon>
        <taxon>Sapindales</taxon>
        <taxon>Sapindaceae</taxon>
        <taxon>Xanthoceroideae</taxon>
        <taxon>Xanthoceras</taxon>
    </lineage>
</organism>
<comment type="caution">
    <text evidence="1">The sequence shown here is derived from an EMBL/GenBank/DDBJ whole genome shotgun (WGS) entry which is preliminary data.</text>
</comment>